<protein>
    <submittedName>
        <fullName evidence="2">Uncharacterized protein</fullName>
    </submittedName>
</protein>
<dbReference type="EMBL" id="CP001133">
    <property type="protein sequence ID" value="ACH64041.1"/>
    <property type="molecule type" value="Genomic_DNA"/>
</dbReference>
<evidence type="ECO:0000256" key="1">
    <source>
        <dbReference type="SAM" id="Phobius"/>
    </source>
</evidence>
<dbReference type="Proteomes" id="UP000001857">
    <property type="component" value="Chromosome II"/>
</dbReference>
<keyword evidence="1" id="KW-1133">Transmembrane helix</keyword>
<reference evidence="2 3" key="2">
    <citation type="journal article" date="2009" name="Nature">
        <title>A single regulatory gene is sufficient to alter bacterial host range.</title>
        <authorList>
            <person name="Mandel M.J."/>
            <person name="Wollenberg M.S."/>
            <person name="Stabb E.V."/>
            <person name="Visick K.L."/>
            <person name="Ruby E.G."/>
        </authorList>
    </citation>
    <scope>NUCLEOTIDE SEQUENCE [LARGE SCALE GENOMIC DNA]</scope>
    <source>
        <strain evidence="2 3">MJ11</strain>
    </source>
</reference>
<organism evidence="2 3">
    <name type="scientific">Aliivibrio fischeri (strain MJ11)</name>
    <name type="common">Vibrio fischeri</name>
    <dbReference type="NCBI Taxonomy" id="388396"/>
    <lineage>
        <taxon>Bacteria</taxon>
        <taxon>Pseudomonadati</taxon>
        <taxon>Pseudomonadota</taxon>
        <taxon>Gammaproteobacteria</taxon>
        <taxon>Vibrionales</taxon>
        <taxon>Vibrionaceae</taxon>
        <taxon>Aliivibrio</taxon>
    </lineage>
</organism>
<dbReference type="KEGG" id="vfm:VFMJ11_A0751"/>
<gene>
    <name evidence="2" type="ordered locus">VFMJ11_A0751</name>
</gene>
<keyword evidence="1" id="KW-0472">Membrane</keyword>
<keyword evidence="1" id="KW-0812">Transmembrane</keyword>
<feature type="transmembrane region" description="Helical" evidence="1">
    <location>
        <begin position="9"/>
        <end position="30"/>
    </location>
</feature>
<name>B5EUD2_ALIFM</name>
<proteinExistence type="predicted"/>
<dbReference type="HOGENOM" id="CLU_1359940_0_0_6"/>
<reference evidence="3" key="1">
    <citation type="submission" date="2008-08" db="EMBL/GenBank/DDBJ databases">
        <title>Complete sequence of Vibrio fischeri strain MJ11.</title>
        <authorList>
            <person name="Mandel M.J."/>
            <person name="Stabb E.V."/>
            <person name="Ruby E.G."/>
            <person name="Ferriera S."/>
            <person name="Johnson J."/>
            <person name="Kravitz S."/>
            <person name="Beeson K."/>
            <person name="Sutton G."/>
            <person name="Rogers Y.-H."/>
            <person name="Friedman R."/>
            <person name="Frazier M."/>
            <person name="Venter J.C."/>
        </authorList>
    </citation>
    <scope>NUCLEOTIDE SEQUENCE [LARGE SCALE GENOMIC DNA]</scope>
    <source>
        <strain evidence="3">MJ11</strain>
    </source>
</reference>
<accession>B5EUD2</accession>
<evidence type="ECO:0000313" key="3">
    <source>
        <dbReference type="Proteomes" id="UP000001857"/>
    </source>
</evidence>
<evidence type="ECO:0000313" key="2">
    <source>
        <dbReference type="EMBL" id="ACH64041.1"/>
    </source>
</evidence>
<dbReference type="AlphaFoldDB" id="B5EUD2"/>
<dbReference type="RefSeq" id="WP_012535184.1">
    <property type="nucleotide sequence ID" value="NC_011186.1"/>
</dbReference>
<sequence length="201" mass="22187">MFKIKKEVGIAEIISFFALVMSGVAIWFSYQSNEAFIVQGGGLIQTSTIKDYKTGQCDFVLAMPITFHNSGKKAVSLKQLAPSDDLDSIFFASGKSLIPAKNITFKQYLSFTGIGAVSSMWLSQVTSGGEFKPSYNHIGDLIRPNETYQFYRVVVIDSVNELKQLKTPRVFLSLNAIFSNDQVQSVNSAINLDLSVNQQCS</sequence>